<dbReference type="FunFam" id="3.10.450.50:FF:000003">
    <property type="entry name" value="Nuclear transport factor 2 family protein"/>
    <property type="match status" value="1"/>
</dbReference>
<gene>
    <name evidence="6" type="ORF">MUK42_06211</name>
</gene>
<dbReference type="Pfam" id="PF00076">
    <property type="entry name" value="RRM_1"/>
    <property type="match status" value="1"/>
</dbReference>
<dbReference type="AlphaFoldDB" id="A0A9E7H1C9"/>
<dbReference type="GO" id="GO:0005829">
    <property type="term" value="C:cytosol"/>
    <property type="evidence" value="ECO:0007669"/>
    <property type="project" value="TreeGrafter"/>
</dbReference>
<evidence type="ECO:0000259" key="5">
    <source>
        <dbReference type="PROSITE" id="PS50177"/>
    </source>
</evidence>
<dbReference type="Gene3D" id="3.10.450.50">
    <property type="match status" value="1"/>
</dbReference>
<dbReference type="InterPro" id="IPR000504">
    <property type="entry name" value="RRM_dom"/>
</dbReference>
<reference evidence="6" key="1">
    <citation type="submission" date="2022-05" db="EMBL/GenBank/DDBJ databases">
        <title>The Musa troglodytarum L. genome provides insights into the mechanism of non-climacteric behaviour and enrichment of carotenoids.</title>
        <authorList>
            <person name="Wang J."/>
        </authorList>
    </citation>
    <scope>NUCLEOTIDE SEQUENCE</scope>
    <source>
        <tissue evidence="6">Leaf</tissue>
    </source>
</reference>
<dbReference type="PANTHER" id="PTHR10693">
    <property type="entry name" value="RAS GTPASE-ACTIVATING PROTEIN-BINDING PROTEIN"/>
    <property type="match status" value="1"/>
</dbReference>
<dbReference type="GO" id="GO:1990904">
    <property type="term" value="C:ribonucleoprotein complex"/>
    <property type="evidence" value="ECO:0007669"/>
    <property type="project" value="TreeGrafter"/>
</dbReference>
<dbReference type="PANTHER" id="PTHR10693:SF20">
    <property type="entry name" value="AT27578P"/>
    <property type="match status" value="1"/>
</dbReference>
<dbReference type="InterPro" id="IPR032710">
    <property type="entry name" value="NTF2-like_dom_sf"/>
</dbReference>
<feature type="domain" description="RRM" evidence="4">
    <location>
        <begin position="298"/>
        <end position="386"/>
    </location>
</feature>
<dbReference type="OrthoDB" id="339151at2759"/>
<dbReference type="InterPro" id="IPR039539">
    <property type="entry name" value="Ras_GTPase_bind_prot"/>
</dbReference>
<dbReference type="Gene3D" id="3.30.70.330">
    <property type="match status" value="1"/>
</dbReference>
<feature type="region of interest" description="Disordered" evidence="3">
    <location>
        <begin position="256"/>
        <end position="292"/>
    </location>
</feature>
<evidence type="ECO:0000313" key="7">
    <source>
        <dbReference type="Proteomes" id="UP001055439"/>
    </source>
</evidence>
<feature type="non-terminal residue" evidence="6">
    <location>
        <position position="448"/>
    </location>
</feature>
<dbReference type="GO" id="GO:0003729">
    <property type="term" value="F:mRNA binding"/>
    <property type="evidence" value="ECO:0007669"/>
    <property type="project" value="TreeGrafter"/>
</dbReference>
<keyword evidence="1 2" id="KW-0694">RNA-binding</keyword>
<name>A0A9E7H1C9_9LILI</name>
<dbReference type="CDD" id="cd00780">
    <property type="entry name" value="NTF2"/>
    <property type="match status" value="1"/>
</dbReference>
<evidence type="ECO:0000256" key="1">
    <source>
        <dbReference type="ARBA" id="ARBA00022884"/>
    </source>
</evidence>
<dbReference type="SMART" id="SM00360">
    <property type="entry name" value="RRM"/>
    <property type="match status" value="1"/>
</dbReference>
<keyword evidence="7" id="KW-1185">Reference proteome</keyword>
<dbReference type="Pfam" id="PF02136">
    <property type="entry name" value="NTF2"/>
    <property type="match status" value="1"/>
</dbReference>
<evidence type="ECO:0000256" key="2">
    <source>
        <dbReference type="PROSITE-ProRule" id="PRU00176"/>
    </source>
</evidence>
<sequence>MAARPSSAERSPLSAQVVGNAFVQQYYHILQQSPELVYRFYQESSKLGRVDAHGAMSLVTTTNAINEKILSMGVVRAEMKTVDAQESLGGGVLVLVTGYLTGEDSVKRDFTQSFFLAPQDKGYYVLNDILRFVEEADQQQEHEGLANGTTEPHVLEHDLPPEQEQHAPDQPISLAVGDEEMNGGEVDNPEDNGEIVEEEDPSCEVIDEVPNTSQAVVVESNVVTAQEEAPKKSYAAILKAMKDKASAPVTVYAPSRPASIKTEPPAVPVPSATQATDMPTSSSAAESSNVPETDADGYSIYVKNLPLDATPAQLEEEFKKHGPIKPDGIQVRSNKLQGYCFGFVEFEVVTAVQSAIELVTEEDFHLVEGVGFAMTGEAVVVMVGGATVEGTSIPDLNLESEVVVGEPLQIEEVTLGTKGVDHIGSSRHVLRTRKHGSVAIGTKSELQA</sequence>
<evidence type="ECO:0000256" key="3">
    <source>
        <dbReference type="SAM" id="MobiDB-lite"/>
    </source>
</evidence>
<accession>A0A9E7H1C9</accession>
<dbReference type="PROSITE" id="PS50177">
    <property type="entry name" value="NTF2_DOMAIN"/>
    <property type="match status" value="1"/>
</dbReference>
<dbReference type="SUPFAM" id="SSF54427">
    <property type="entry name" value="NTF2-like"/>
    <property type="match status" value="1"/>
</dbReference>
<evidence type="ECO:0000313" key="6">
    <source>
        <dbReference type="EMBL" id="URE24900.1"/>
    </source>
</evidence>
<dbReference type="EMBL" id="CP097510">
    <property type="protein sequence ID" value="URE24900.1"/>
    <property type="molecule type" value="Genomic_DNA"/>
</dbReference>
<dbReference type="PROSITE" id="PS50102">
    <property type="entry name" value="RRM"/>
    <property type="match status" value="1"/>
</dbReference>
<dbReference type="InterPro" id="IPR035979">
    <property type="entry name" value="RBD_domain_sf"/>
</dbReference>
<protein>
    <submittedName>
        <fullName evidence="6">Nuclear transport factor 2 (NTF2) domain</fullName>
    </submittedName>
</protein>
<proteinExistence type="predicted"/>
<dbReference type="Proteomes" id="UP001055439">
    <property type="component" value="Chromosome 8"/>
</dbReference>
<dbReference type="InterPro" id="IPR012677">
    <property type="entry name" value="Nucleotide-bd_a/b_plait_sf"/>
</dbReference>
<dbReference type="CDD" id="cd00590">
    <property type="entry name" value="RRM_SF"/>
    <property type="match status" value="1"/>
</dbReference>
<dbReference type="InterPro" id="IPR018222">
    <property type="entry name" value="Nuclear_transport_factor_2_euk"/>
</dbReference>
<feature type="domain" description="NTF2" evidence="5">
    <location>
        <begin position="18"/>
        <end position="132"/>
    </location>
</feature>
<feature type="compositionally biased region" description="Polar residues" evidence="3">
    <location>
        <begin position="271"/>
        <end position="291"/>
    </location>
</feature>
<organism evidence="6 7">
    <name type="scientific">Musa troglodytarum</name>
    <name type="common">fe'i banana</name>
    <dbReference type="NCBI Taxonomy" id="320322"/>
    <lineage>
        <taxon>Eukaryota</taxon>
        <taxon>Viridiplantae</taxon>
        <taxon>Streptophyta</taxon>
        <taxon>Embryophyta</taxon>
        <taxon>Tracheophyta</taxon>
        <taxon>Spermatophyta</taxon>
        <taxon>Magnoliopsida</taxon>
        <taxon>Liliopsida</taxon>
        <taxon>Zingiberales</taxon>
        <taxon>Musaceae</taxon>
        <taxon>Musa</taxon>
    </lineage>
</organism>
<dbReference type="InterPro" id="IPR002075">
    <property type="entry name" value="NTF2_dom"/>
</dbReference>
<dbReference type="SUPFAM" id="SSF54928">
    <property type="entry name" value="RNA-binding domain, RBD"/>
    <property type="match status" value="1"/>
</dbReference>
<evidence type="ECO:0000259" key="4">
    <source>
        <dbReference type="PROSITE" id="PS50102"/>
    </source>
</evidence>